<gene>
    <name evidence="2" type="ORF">AAFP95_22730</name>
</gene>
<dbReference type="SUPFAM" id="SSF54909">
    <property type="entry name" value="Dimeric alpha+beta barrel"/>
    <property type="match status" value="1"/>
</dbReference>
<protein>
    <submittedName>
        <fullName evidence="2">Antibiotic biosynthesis monooxygenase family protein</fullName>
    </submittedName>
</protein>
<keyword evidence="3" id="KW-1185">Reference proteome</keyword>
<dbReference type="GO" id="GO:0004497">
    <property type="term" value="F:monooxygenase activity"/>
    <property type="evidence" value="ECO:0007669"/>
    <property type="project" value="UniProtKB-KW"/>
</dbReference>
<dbReference type="AlphaFoldDB" id="A0AAU6WRB8"/>
<dbReference type="PROSITE" id="PS51725">
    <property type="entry name" value="ABM"/>
    <property type="match status" value="1"/>
</dbReference>
<dbReference type="Pfam" id="PF03992">
    <property type="entry name" value="ABM"/>
    <property type="match status" value="1"/>
</dbReference>
<sequence>MDIFVKTITETMENKYLLYGKLTAKPGQQKELVDILMQASQLVSTAKGCQLYAVSYDKEDEASVYVTETWNSI</sequence>
<keyword evidence="2" id="KW-0503">Monooxygenase</keyword>
<dbReference type="InterPro" id="IPR011008">
    <property type="entry name" value="Dimeric_a/b-barrel"/>
</dbReference>
<dbReference type="Proteomes" id="UP001463665">
    <property type="component" value="Chromosome"/>
</dbReference>
<name>A0AAU6WRB8_9FLAO</name>
<reference evidence="2 3" key="1">
    <citation type="submission" date="2024-04" db="EMBL/GenBank/DDBJ databases">
        <title>Genome sequencing and assembly of rice foliar adapted Chryseobacterium endophyticum OsEnb-ALM-A6.</title>
        <authorList>
            <person name="Kumar S."/>
            <person name="Javed M."/>
            <person name="Chouhan V."/>
            <person name="Charishma K."/>
            <person name="Patel A."/>
            <person name="Kumar M."/>
            <person name="Sahu K.P."/>
            <person name="Kumar A."/>
        </authorList>
    </citation>
    <scope>NUCLEOTIDE SEQUENCE [LARGE SCALE GENOMIC DNA]</scope>
    <source>
        <strain evidence="2 3">OsEnb-ALM-A6</strain>
    </source>
</reference>
<dbReference type="Gene3D" id="3.30.70.100">
    <property type="match status" value="1"/>
</dbReference>
<accession>A0AAU6WRB8</accession>
<proteinExistence type="predicted"/>
<dbReference type="InterPro" id="IPR007138">
    <property type="entry name" value="ABM_dom"/>
</dbReference>
<organism evidence="2 3">
    <name type="scientific">Chryseobacterium endophyticum</name>
    <dbReference type="NCBI Taxonomy" id="1854762"/>
    <lineage>
        <taxon>Bacteria</taxon>
        <taxon>Pseudomonadati</taxon>
        <taxon>Bacteroidota</taxon>
        <taxon>Flavobacteriia</taxon>
        <taxon>Flavobacteriales</taxon>
        <taxon>Weeksellaceae</taxon>
        <taxon>Chryseobacterium group</taxon>
        <taxon>Chryseobacterium</taxon>
    </lineage>
</organism>
<feature type="domain" description="ABM" evidence="1">
    <location>
        <begin position="16"/>
        <end position="73"/>
    </location>
</feature>
<dbReference type="RefSeq" id="WP_345766531.1">
    <property type="nucleotide sequence ID" value="NZ_CP154834.1"/>
</dbReference>
<evidence type="ECO:0000259" key="1">
    <source>
        <dbReference type="PROSITE" id="PS51725"/>
    </source>
</evidence>
<evidence type="ECO:0000313" key="3">
    <source>
        <dbReference type="Proteomes" id="UP001463665"/>
    </source>
</evidence>
<keyword evidence="2" id="KW-0560">Oxidoreductase</keyword>
<evidence type="ECO:0000313" key="2">
    <source>
        <dbReference type="EMBL" id="XAO74377.1"/>
    </source>
</evidence>
<dbReference type="EMBL" id="CP154834">
    <property type="protein sequence ID" value="XAO74377.1"/>
    <property type="molecule type" value="Genomic_DNA"/>
</dbReference>